<dbReference type="STRING" id="1220188.A0A4S3JUS8"/>
<organism evidence="1 2">
    <name type="scientific">Aspergillus tanneri</name>
    <dbReference type="NCBI Taxonomy" id="1220188"/>
    <lineage>
        <taxon>Eukaryota</taxon>
        <taxon>Fungi</taxon>
        <taxon>Dikarya</taxon>
        <taxon>Ascomycota</taxon>
        <taxon>Pezizomycotina</taxon>
        <taxon>Eurotiomycetes</taxon>
        <taxon>Eurotiomycetidae</taxon>
        <taxon>Eurotiales</taxon>
        <taxon>Aspergillaceae</taxon>
        <taxon>Aspergillus</taxon>
        <taxon>Aspergillus subgen. Circumdati</taxon>
    </lineage>
</organism>
<comment type="caution">
    <text evidence="1">The sequence shown here is derived from an EMBL/GenBank/DDBJ whole genome shotgun (WGS) entry which is preliminary data.</text>
</comment>
<dbReference type="SUPFAM" id="SSF56112">
    <property type="entry name" value="Protein kinase-like (PK-like)"/>
    <property type="match status" value="1"/>
</dbReference>
<dbReference type="InterPro" id="IPR011009">
    <property type="entry name" value="Kinase-like_dom_sf"/>
</dbReference>
<evidence type="ECO:0008006" key="3">
    <source>
        <dbReference type="Google" id="ProtNLM"/>
    </source>
</evidence>
<evidence type="ECO:0000313" key="1">
    <source>
        <dbReference type="EMBL" id="THC99158.1"/>
    </source>
</evidence>
<reference evidence="1 2" key="1">
    <citation type="submission" date="2019-03" db="EMBL/GenBank/DDBJ databases">
        <title>The genome sequence of a newly discovered highly antifungal drug resistant Aspergillus species, Aspergillus tanneri NIH 1004.</title>
        <authorList>
            <person name="Mounaud S."/>
            <person name="Singh I."/>
            <person name="Joardar V."/>
            <person name="Pakala S."/>
            <person name="Pakala S."/>
            <person name="Venepally P."/>
            <person name="Hoover J."/>
            <person name="Nierman W."/>
            <person name="Chung J."/>
            <person name="Losada L."/>
        </authorList>
    </citation>
    <scope>NUCLEOTIDE SEQUENCE [LARGE SCALE GENOMIC DNA]</scope>
    <source>
        <strain evidence="1 2">NIH1004</strain>
    </source>
</reference>
<sequence length="87" mass="10363">MISLLGPPPVEFLRRSEEGLKFWDENGNWRGSIEIPEQSLESRESRLEADRAMPFLRFLRKTLCWLPEERPTAKELLLDEWLRGDDY</sequence>
<proteinExistence type="predicted"/>
<accession>A0A4S3JUS8</accession>
<dbReference type="EMBL" id="SOSA01000024">
    <property type="protein sequence ID" value="THC99158.1"/>
    <property type="molecule type" value="Genomic_DNA"/>
</dbReference>
<dbReference type="AlphaFoldDB" id="A0A4S3JUS8"/>
<protein>
    <recommendedName>
        <fullName evidence="3">Protein kinase domain-containing protein</fullName>
    </recommendedName>
</protein>
<keyword evidence="2" id="KW-1185">Reference proteome</keyword>
<evidence type="ECO:0000313" key="2">
    <source>
        <dbReference type="Proteomes" id="UP000308092"/>
    </source>
</evidence>
<dbReference type="VEuPathDB" id="FungiDB:EYZ11_001333"/>
<gene>
    <name evidence="1" type="ORF">EYZ11_001333</name>
</gene>
<dbReference type="Proteomes" id="UP000308092">
    <property type="component" value="Unassembled WGS sequence"/>
</dbReference>
<dbReference type="Gene3D" id="1.10.510.10">
    <property type="entry name" value="Transferase(Phosphotransferase) domain 1"/>
    <property type="match status" value="1"/>
</dbReference>
<name>A0A4S3JUS8_9EURO</name>